<accession>A0A382GP71</accession>
<reference evidence="2" key="1">
    <citation type="submission" date="2018-05" db="EMBL/GenBank/DDBJ databases">
        <authorList>
            <person name="Lanie J.A."/>
            <person name="Ng W.-L."/>
            <person name="Kazmierczak K.M."/>
            <person name="Andrzejewski T.M."/>
            <person name="Davidsen T.M."/>
            <person name="Wayne K.J."/>
            <person name="Tettelin H."/>
            <person name="Glass J.I."/>
            <person name="Rusch D."/>
            <person name="Podicherti R."/>
            <person name="Tsui H.-C.T."/>
            <person name="Winkler M.E."/>
        </authorList>
    </citation>
    <scope>NUCLEOTIDE SEQUENCE</scope>
</reference>
<feature type="transmembrane region" description="Helical" evidence="1">
    <location>
        <begin position="57"/>
        <end position="75"/>
    </location>
</feature>
<dbReference type="AlphaFoldDB" id="A0A382GP71"/>
<keyword evidence="1" id="KW-0812">Transmembrane</keyword>
<evidence type="ECO:0000256" key="1">
    <source>
        <dbReference type="SAM" id="Phobius"/>
    </source>
</evidence>
<feature type="transmembrane region" description="Helical" evidence="1">
    <location>
        <begin position="95"/>
        <end position="116"/>
    </location>
</feature>
<feature type="non-terminal residue" evidence="2">
    <location>
        <position position="181"/>
    </location>
</feature>
<dbReference type="EMBL" id="UINC01056647">
    <property type="protein sequence ID" value="SVB76918.1"/>
    <property type="molecule type" value="Genomic_DNA"/>
</dbReference>
<keyword evidence="1" id="KW-0472">Membrane</keyword>
<protein>
    <submittedName>
        <fullName evidence="2">Uncharacterized protein</fullName>
    </submittedName>
</protein>
<proteinExistence type="predicted"/>
<evidence type="ECO:0000313" key="2">
    <source>
        <dbReference type="EMBL" id="SVB76918.1"/>
    </source>
</evidence>
<organism evidence="2">
    <name type="scientific">marine metagenome</name>
    <dbReference type="NCBI Taxonomy" id="408172"/>
    <lineage>
        <taxon>unclassified sequences</taxon>
        <taxon>metagenomes</taxon>
        <taxon>ecological metagenomes</taxon>
    </lineage>
</organism>
<gene>
    <name evidence="2" type="ORF">METZ01_LOCUS229772</name>
</gene>
<name>A0A382GP71_9ZZZZ</name>
<keyword evidence="1" id="KW-1133">Transmembrane helix</keyword>
<sequence length="181" mass="20440">MARRGKKNFCINCDTGDSEKIGKDKRCKICDSQLVVNPYFGNWKPYTKLRPFGQIRLAIPIFLLIFSWGAFLIIQNDAYVTGEPCDTQLEGSACGTLFSLIFLLVVWTFITGFLSWNFGGGLLIMVVYNHPGFTYLDCPKCGHGGTSGDDFGAFLWNRVQHAKCPKCKLKFEIENVSQWGW</sequence>